<reference evidence="2 3" key="1">
    <citation type="submission" date="2020-10" db="EMBL/GenBank/DDBJ databases">
        <title>ChiBAC.</title>
        <authorList>
            <person name="Zenner C."/>
            <person name="Hitch T.C.A."/>
            <person name="Clavel T."/>
        </authorList>
    </citation>
    <scope>NUCLEOTIDE SEQUENCE [LARGE SCALE GENOMIC DNA]</scope>
    <source>
        <strain evidence="2 3">DSM 109015</strain>
    </source>
</reference>
<protein>
    <submittedName>
        <fullName evidence="2">NERD domain-containing protein</fullName>
    </submittedName>
</protein>
<proteinExistence type="predicted"/>
<comment type="caution">
    <text evidence="2">The sequence shown here is derived from an EMBL/GenBank/DDBJ whole genome shotgun (WGS) entry which is preliminary data.</text>
</comment>
<dbReference type="RefSeq" id="WP_193502855.1">
    <property type="nucleotide sequence ID" value="NZ_JADCKC010000003.1"/>
</dbReference>
<keyword evidence="1" id="KW-0812">Transmembrane</keyword>
<sequence length="208" mass="22719">MDIGMYIALAIVVLAGIVAIVLYYRAVGGENKRHGGAVNAGPEDTAPLRDKGANAAFVRKLRRAVAVRGLTLVQPDPEKTPFCAMIVGPHGVTAVYGADYTGTVYGSSDPSWAQVNDGVRRTFENPQLSAENARRALREVIGQGKFRPFMVDARVVMTSAKAELAIPRNLPVYTVKSFNQYVENSADFDNNRKVDEQALTDFLKEHFC</sequence>
<keyword evidence="3" id="KW-1185">Reference proteome</keyword>
<keyword evidence="1" id="KW-0472">Membrane</keyword>
<organism evidence="2 3">
    <name type="scientific">Gemmiger gallinarum</name>
    <dbReference type="NCBI Taxonomy" id="2779354"/>
    <lineage>
        <taxon>Bacteria</taxon>
        <taxon>Bacillati</taxon>
        <taxon>Bacillota</taxon>
        <taxon>Clostridia</taxon>
        <taxon>Eubacteriales</taxon>
        <taxon>Gemmiger</taxon>
    </lineage>
</organism>
<feature type="transmembrane region" description="Helical" evidence="1">
    <location>
        <begin position="6"/>
        <end position="24"/>
    </location>
</feature>
<evidence type="ECO:0000313" key="3">
    <source>
        <dbReference type="Proteomes" id="UP000768567"/>
    </source>
</evidence>
<evidence type="ECO:0000313" key="2">
    <source>
        <dbReference type="EMBL" id="MBE5038591.1"/>
    </source>
</evidence>
<keyword evidence="1" id="KW-1133">Transmembrane helix</keyword>
<gene>
    <name evidence="2" type="ORF">INF35_12405</name>
</gene>
<dbReference type="EMBL" id="JADCKC010000003">
    <property type="protein sequence ID" value="MBE5038591.1"/>
    <property type="molecule type" value="Genomic_DNA"/>
</dbReference>
<evidence type="ECO:0000256" key="1">
    <source>
        <dbReference type="SAM" id="Phobius"/>
    </source>
</evidence>
<dbReference type="Proteomes" id="UP000768567">
    <property type="component" value="Unassembled WGS sequence"/>
</dbReference>
<accession>A0ABR9R622</accession>
<name>A0ABR9R622_9FIRM</name>